<name>A0A3A4KQK8_9NOCA</name>
<gene>
    <name evidence="1" type="ORF">D5S18_06815</name>
</gene>
<accession>A0A3A4KQK8</accession>
<proteinExistence type="predicted"/>
<keyword evidence="2" id="KW-1185">Reference proteome</keyword>
<dbReference type="EMBL" id="QZFU01000014">
    <property type="protein sequence ID" value="RJO77975.1"/>
    <property type="molecule type" value="Genomic_DNA"/>
</dbReference>
<organism evidence="1 2">
    <name type="scientific">Nocardia panacis</name>
    <dbReference type="NCBI Taxonomy" id="2340916"/>
    <lineage>
        <taxon>Bacteria</taxon>
        <taxon>Bacillati</taxon>
        <taxon>Actinomycetota</taxon>
        <taxon>Actinomycetes</taxon>
        <taxon>Mycobacteriales</taxon>
        <taxon>Nocardiaceae</taxon>
        <taxon>Nocardia</taxon>
    </lineage>
</organism>
<sequence length="68" mass="7143">MSEPACPSCRRAADHCHGALVEHLGRRPECTEPDCAAPSHIRHAFVIDCADLAGGCPCGERDRSAGTA</sequence>
<dbReference type="RefSeq" id="WP_120038952.1">
    <property type="nucleotide sequence ID" value="NZ_QZFU01000014.1"/>
</dbReference>
<comment type="caution">
    <text evidence="1">The sequence shown here is derived from an EMBL/GenBank/DDBJ whole genome shotgun (WGS) entry which is preliminary data.</text>
</comment>
<evidence type="ECO:0000313" key="1">
    <source>
        <dbReference type="EMBL" id="RJO77975.1"/>
    </source>
</evidence>
<dbReference type="OrthoDB" id="3629104at2"/>
<evidence type="ECO:0000313" key="2">
    <source>
        <dbReference type="Proteomes" id="UP000266677"/>
    </source>
</evidence>
<reference evidence="1 2" key="1">
    <citation type="submission" date="2018-09" db="EMBL/GenBank/DDBJ databases">
        <title>YIM PH21274 draft genome.</title>
        <authorList>
            <person name="Miao C."/>
        </authorList>
    </citation>
    <scope>NUCLEOTIDE SEQUENCE [LARGE SCALE GENOMIC DNA]</scope>
    <source>
        <strain evidence="1 2">YIM PH 21724</strain>
    </source>
</reference>
<dbReference type="AlphaFoldDB" id="A0A3A4KQK8"/>
<protein>
    <submittedName>
        <fullName evidence="1">Uncharacterized protein</fullName>
    </submittedName>
</protein>
<dbReference type="Proteomes" id="UP000266677">
    <property type="component" value="Unassembled WGS sequence"/>
</dbReference>